<evidence type="ECO:0000256" key="11">
    <source>
        <dbReference type="SAM" id="SignalP"/>
    </source>
</evidence>
<dbReference type="SUPFAM" id="SSF56935">
    <property type="entry name" value="Porins"/>
    <property type="match status" value="1"/>
</dbReference>
<keyword evidence="4 8" id="KW-0812">Transmembrane</keyword>
<keyword evidence="6 8" id="KW-0472">Membrane</keyword>
<sequence length="1001" mass="106286">MLHLRQASLLACASLIAVSTSAFAQSAAETDKTEEIIVTGSRVVVNGNDSPTPVTVVTMDQMNDVRPANVADQLNDLPQFSNSQNQNNGQGGGSANGGNPNPTGNVLNLRNFGQTRNLILFDGHRVAPNSANGTVDIDMIPQLLLKRTDVVTGGASAVYGADAVTGVVNFITDTKFVGLKLNAQAGISTYGDGGQQRLGAAWGANVGDRGHVELSYEYSNDDGISNRSSRPWGAARYQFGQVGGTTTINGVPTATYAFTTLAARSQNSFGGTIQSVAGQPANPYNNYYIPTVGTLTPMTGGTPINANVVPNGSGGWFDTSLRAALRMHQAFGRFDYELSDNIKFYVRGAYTKTTNAGYGIPNPTYIPNSGNFVPVFVSNPYFQAQFPTQAAAMTAAGDTTFQFGKLFGGPSMNDYRQFTKTFGTNWSVDAGFNGDIGGWRWEASYLHSENTQRTVAYSAINGRKVAASADAVVENGVIKCYVNTAAGQALLSAALKSFYSGCVPGSTLFGPTLNAAEADWMFDPLEVTTKIKMDDVEAFIAGSPFSTWAGPVQVAISGQARKQTYQVISSSSPATLANPLDCTGLRLLTGAYACNATSLDYFQAESLSRAPISVSVKEGAVEAQVPLLKDVPFFRSLQVNGAARITNYSTSGTVWSWKVGLDWDVTADLTLRVTRSRDIRAPTLHELYQPQVIGSYNGTDALIGATLQAPNTPAGQLTQGNANLRPEKANTFTAGLVYKPSWAPGLSLAVDYFDISIRDAIVTLNGTDTNTQNDCIASGGTSPSCALIVRKYDCCTPIVNGVTNQATTFYVSPVNVARQYTRGVDIELNYATTIASRPFNLRLLSTYQPKNVYVDGITGVQYNNAGSGLAFGTAGNVGAGAKFRATLIANMEVADGVRIGISERYRGPMTWVPAITAGPKTPATAYVIQNAPANVPARLYTGFNVSFRTGPMEFFGNVQNVFNVQPAPWASINSGLPGNNNVAPGDDPIGRYFTAGVRLKF</sequence>
<evidence type="ECO:0000256" key="6">
    <source>
        <dbReference type="ARBA" id="ARBA00023136"/>
    </source>
</evidence>
<keyword evidence="15" id="KW-1185">Reference proteome</keyword>
<evidence type="ECO:0000256" key="5">
    <source>
        <dbReference type="ARBA" id="ARBA00023077"/>
    </source>
</evidence>
<evidence type="ECO:0000256" key="3">
    <source>
        <dbReference type="ARBA" id="ARBA00022452"/>
    </source>
</evidence>
<evidence type="ECO:0000256" key="4">
    <source>
        <dbReference type="ARBA" id="ARBA00022692"/>
    </source>
</evidence>
<evidence type="ECO:0000313" key="15">
    <source>
        <dbReference type="Proteomes" id="UP000566813"/>
    </source>
</evidence>
<dbReference type="InterPro" id="IPR039426">
    <property type="entry name" value="TonB-dep_rcpt-like"/>
</dbReference>
<name>A0A7X1FRZ0_9SPHN</name>
<comment type="subcellular location">
    <subcellularLocation>
        <location evidence="1 8">Cell outer membrane</location>
        <topology evidence="1 8">Multi-pass membrane protein</topology>
    </subcellularLocation>
</comment>
<feature type="chain" id="PRO_5030518342" evidence="11">
    <location>
        <begin position="25"/>
        <end position="1001"/>
    </location>
</feature>
<evidence type="ECO:0000259" key="12">
    <source>
        <dbReference type="Pfam" id="PF00593"/>
    </source>
</evidence>
<proteinExistence type="inferred from homology"/>
<evidence type="ECO:0000256" key="7">
    <source>
        <dbReference type="ARBA" id="ARBA00023237"/>
    </source>
</evidence>
<evidence type="ECO:0000256" key="1">
    <source>
        <dbReference type="ARBA" id="ARBA00004571"/>
    </source>
</evidence>
<reference evidence="14 15" key="1">
    <citation type="submission" date="2020-08" db="EMBL/GenBank/DDBJ databases">
        <title>The genome sequence of type strain Novosphingobium flavum NBRC 111647.</title>
        <authorList>
            <person name="Liu Y."/>
        </authorList>
    </citation>
    <scope>NUCLEOTIDE SEQUENCE [LARGE SCALE GENOMIC DNA]</scope>
    <source>
        <strain evidence="14 15">NBRC 111647</strain>
    </source>
</reference>
<dbReference type="EMBL" id="JACLAW010000007">
    <property type="protein sequence ID" value="MBC2665843.1"/>
    <property type="molecule type" value="Genomic_DNA"/>
</dbReference>
<comment type="caution">
    <text evidence="14">The sequence shown here is derived from an EMBL/GenBank/DDBJ whole genome shotgun (WGS) entry which is preliminary data.</text>
</comment>
<dbReference type="InterPro" id="IPR037066">
    <property type="entry name" value="Plug_dom_sf"/>
</dbReference>
<feature type="domain" description="TonB-dependent receptor plug" evidence="13">
    <location>
        <begin position="48"/>
        <end position="167"/>
    </location>
</feature>
<dbReference type="PANTHER" id="PTHR47234">
    <property type="match status" value="1"/>
</dbReference>
<dbReference type="InterPro" id="IPR012910">
    <property type="entry name" value="Plug_dom"/>
</dbReference>
<comment type="similarity">
    <text evidence="8 9">Belongs to the TonB-dependent receptor family.</text>
</comment>
<keyword evidence="11" id="KW-0732">Signal</keyword>
<evidence type="ECO:0000256" key="2">
    <source>
        <dbReference type="ARBA" id="ARBA00022448"/>
    </source>
</evidence>
<dbReference type="InterPro" id="IPR036942">
    <property type="entry name" value="Beta-barrel_TonB_sf"/>
</dbReference>
<dbReference type="PANTHER" id="PTHR47234:SF3">
    <property type="entry name" value="SECRETIN_TONB SHORT N-TERMINAL DOMAIN-CONTAINING PROTEIN"/>
    <property type="match status" value="1"/>
</dbReference>
<keyword evidence="14" id="KW-0675">Receptor</keyword>
<dbReference type="Gene3D" id="2.40.170.20">
    <property type="entry name" value="TonB-dependent receptor, beta-barrel domain"/>
    <property type="match status" value="1"/>
</dbReference>
<protein>
    <submittedName>
        <fullName evidence="14">TonB-dependent receptor</fullName>
    </submittedName>
</protein>
<feature type="region of interest" description="Disordered" evidence="10">
    <location>
        <begin position="77"/>
        <end position="108"/>
    </location>
</feature>
<dbReference type="RefSeq" id="WP_185664114.1">
    <property type="nucleotide sequence ID" value="NZ_JACLAW010000007.1"/>
</dbReference>
<evidence type="ECO:0000256" key="8">
    <source>
        <dbReference type="PROSITE-ProRule" id="PRU01360"/>
    </source>
</evidence>
<feature type="signal peptide" evidence="11">
    <location>
        <begin position="1"/>
        <end position="24"/>
    </location>
</feature>
<dbReference type="Proteomes" id="UP000566813">
    <property type="component" value="Unassembled WGS sequence"/>
</dbReference>
<evidence type="ECO:0000256" key="10">
    <source>
        <dbReference type="SAM" id="MobiDB-lite"/>
    </source>
</evidence>
<feature type="domain" description="TonB-dependent receptor-like beta-barrel" evidence="12">
    <location>
        <begin position="636"/>
        <end position="960"/>
    </location>
</feature>
<feature type="compositionally biased region" description="Low complexity" evidence="10">
    <location>
        <begin position="78"/>
        <end position="88"/>
    </location>
</feature>
<dbReference type="AlphaFoldDB" id="A0A7X1FRZ0"/>
<evidence type="ECO:0000259" key="13">
    <source>
        <dbReference type="Pfam" id="PF07715"/>
    </source>
</evidence>
<gene>
    <name evidence="14" type="ORF">H7F51_09930</name>
</gene>
<keyword evidence="5 9" id="KW-0798">TonB box</keyword>
<keyword evidence="3 8" id="KW-1134">Transmembrane beta strand</keyword>
<organism evidence="14 15">
    <name type="scientific">Novosphingobium flavum</name>
    <dbReference type="NCBI Taxonomy" id="1778672"/>
    <lineage>
        <taxon>Bacteria</taxon>
        <taxon>Pseudomonadati</taxon>
        <taxon>Pseudomonadota</taxon>
        <taxon>Alphaproteobacteria</taxon>
        <taxon>Sphingomonadales</taxon>
        <taxon>Sphingomonadaceae</taxon>
        <taxon>Novosphingobium</taxon>
    </lineage>
</organism>
<keyword evidence="2 8" id="KW-0813">Transport</keyword>
<dbReference type="Gene3D" id="2.170.130.10">
    <property type="entry name" value="TonB-dependent receptor, plug domain"/>
    <property type="match status" value="1"/>
</dbReference>
<dbReference type="GO" id="GO:0009279">
    <property type="term" value="C:cell outer membrane"/>
    <property type="evidence" value="ECO:0007669"/>
    <property type="project" value="UniProtKB-SubCell"/>
</dbReference>
<dbReference type="PROSITE" id="PS52016">
    <property type="entry name" value="TONB_DEPENDENT_REC_3"/>
    <property type="match status" value="1"/>
</dbReference>
<dbReference type="Pfam" id="PF00593">
    <property type="entry name" value="TonB_dep_Rec_b-barrel"/>
    <property type="match status" value="1"/>
</dbReference>
<keyword evidence="7 8" id="KW-0998">Cell outer membrane</keyword>
<accession>A0A7X1FRZ0</accession>
<dbReference type="Pfam" id="PF07715">
    <property type="entry name" value="Plug"/>
    <property type="match status" value="1"/>
</dbReference>
<evidence type="ECO:0000313" key="14">
    <source>
        <dbReference type="EMBL" id="MBC2665843.1"/>
    </source>
</evidence>
<dbReference type="InterPro" id="IPR000531">
    <property type="entry name" value="Beta-barrel_TonB"/>
</dbReference>
<evidence type="ECO:0000256" key="9">
    <source>
        <dbReference type="RuleBase" id="RU003357"/>
    </source>
</evidence>